<sequence>MARHAAAPTLGDIADQLREWKDVGVTLESLQWVIREQVYFEESR</sequence>
<keyword evidence="2" id="KW-1185">Reference proteome</keyword>
<dbReference type="OrthoDB" id="10362at10239"/>
<reference evidence="1 2" key="1">
    <citation type="submission" date="2016-08" db="EMBL/GenBank/DDBJ databases">
        <authorList>
            <person name="Acevedo E."/>
            <person name="Azhar M."/>
            <person name="Golebiewska U.P."/>
            <person name="Grzywna D."/>
            <person name="Guardiola R."/>
            <person name="Jackson O."/>
            <person name="John N."/>
            <person name="Kanavatsas C."/>
            <person name="Khan S."/>
            <person name="Leong J."/>
            <person name="Mansilla E."/>
            <person name="Muladjanov Y."/>
            <person name="Nouel J."/>
            <person name="Oh S."/>
            <person name="Oppedisano M."/>
            <person name="Sajid A."/>
            <person name="Samper M."/>
            <person name="Ugbeva O."/>
            <person name="Delesalle V.A."/>
            <person name="Garlena R.A."/>
            <person name="Russell D.A."/>
            <person name="Pope W.H."/>
            <person name="Jacobs-Sera D."/>
            <person name="Hendrix R.W."/>
            <person name="Hatfull G.F."/>
        </authorList>
    </citation>
    <scope>NUCLEOTIDE SEQUENCE [LARGE SCALE GENOMIC DNA]</scope>
</reference>
<proteinExistence type="predicted"/>
<dbReference type="GeneID" id="29066479"/>
<accession>A0A1C9EH59</accession>
<dbReference type="Proteomes" id="UP000204231">
    <property type="component" value="Segment"/>
</dbReference>
<name>A0A1C9EH59_9CAUD</name>
<organism evidence="1 2">
    <name type="scientific">Mycobacterium phage Tonenili</name>
    <dbReference type="NCBI Taxonomy" id="1891703"/>
    <lineage>
        <taxon>Viruses</taxon>
        <taxon>Duplodnaviria</taxon>
        <taxon>Heunggongvirae</taxon>
        <taxon>Uroviricota</taxon>
        <taxon>Caudoviricetes</taxon>
        <taxon>Ceeclamvirinae</taxon>
        <taxon>Bixzunavirus</taxon>
        <taxon>Bixzunavirus tonenili</taxon>
    </lineage>
</organism>
<evidence type="ECO:0000313" key="1">
    <source>
        <dbReference type="EMBL" id="AON96832.1"/>
    </source>
</evidence>
<protein>
    <submittedName>
        <fullName evidence="1">Uncharacterized protein</fullName>
    </submittedName>
</protein>
<evidence type="ECO:0000313" key="2">
    <source>
        <dbReference type="Proteomes" id="UP000204231"/>
    </source>
</evidence>
<dbReference type="RefSeq" id="YP_009287945.1">
    <property type="nucleotide sequence ID" value="NC_031080.1"/>
</dbReference>
<dbReference type="KEGG" id="vg:29066479"/>
<gene>
    <name evidence="1" type="ORF">SEA_TONENILI_81</name>
</gene>
<dbReference type="EMBL" id="KX752698">
    <property type="protein sequence ID" value="AON96832.1"/>
    <property type="molecule type" value="Genomic_DNA"/>
</dbReference>